<dbReference type="GO" id="GO:0016853">
    <property type="term" value="F:isomerase activity"/>
    <property type="evidence" value="ECO:0007669"/>
    <property type="project" value="UniProtKB-KW"/>
</dbReference>
<comment type="catalytic activity">
    <reaction evidence="1">
        <text>3-hydroxy-2-methylpropanoyl-CoA + H2O = 3-hydroxy-2-methylpropanoate + CoA + H(+)</text>
        <dbReference type="Rhea" id="RHEA:20888"/>
        <dbReference type="ChEBI" id="CHEBI:11805"/>
        <dbReference type="ChEBI" id="CHEBI:15377"/>
        <dbReference type="ChEBI" id="CHEBI:15378"/>
        <dbReference type="ChEBI" id="CHEBI:57287"/>
        <dbReference type="ChEBI" id="CHEBI:57340"/>
        <dbReference type="EC" id="3.1.2.4"/>
    </reaction>
</comment>
<dbReference type="AlphaFoldDB" id="A0A364P060"/>
<name>A0A364P060_9PROT</name>
<evidence type="ECO:0000313" key="5">
    <source>
        <dbReference type="EMBL" id="RAU22505.1"/>
    </source>
</evidence>
<dbReference type="PANTHER" id="PTHR43176:SF3">
    <property type="entry name" value="3-HYDROXYISOBUTYRYL-COA HYDROLASE, MITOCHONDRIAL"/>
    <property type="match status" value="1"/>
</dbReference>
<gene>
    <name evidence="5" type="ORF">CU669_07370</name>
</gene>
<keyword evidence="5" id="KW-0413">Isomerase</keyword>
<dbReference type="InterPro" id="IPR032259">
    <property type="entry name" value="HIBYL-CoA-H"/>
</dbReference>
<reference evidence="5 6" key="1">
    <citation type="submission" date="2017-11" db="EMBL/GenBank/DDBJ databases">
        <title>Draft genome sequence of magnetotactic bacterium Magnetospirillum kuznetsovii LBB-42.</title>
        <authorList>
            <person name="Grouzdev D.S."/>
            <person name="Rysina M.S."/>
            <person name="Baslerov R.V."/>
            <person name="Koziaeva V."/>
        </authorList>
    </citation>
    <scope>NUCLEOTIDE SEQUENCE [LARGE SCALE GENOMIC DNA]</scope>
    <source>
        <strain evidence="5 6">LBB-42</strain>
    </source>
</reference>
<evidence type="ECO:0000256" key="2">
    <source>
        <dbReference type="ARBA" id="ARBA00011915"/>
    </source>
</evidence>
<dbReference type="InterPro" id="IPR045004">
    <property type="entry name" value="ECH_dom"/>
</dbReference>
<dbReference type="EMBL" id="PGTO01000004">
    <property type="protein sequence ID" value="RAU22505.1"/>
    <property type="molecule type" value="Genomic_DNA"/>
</dbReference>
<evidence type="ECO:0000313" key="6">
    <source>
        <dbReference type="Proteomes" id="UP000251075"/>
    </source>
</evidence>
<dbReference type="PANTHER" id="PTHR43176">
    <property type="entry name" value="3-HYDROXYISOBUTYRYL-COA HYDROLASE-RELATED"/>
    <property type="match status" value="1"/>
</dbReference>
<organism evidence="5 6">
    <name type="scientific">Paramagnetospirillum kuznetsovii</name>
    <dbReference type="NCBI Taxonomy" id="2053833"/>
    <lineage>
        <taxon>Bacteria</taxon>
        <taxon>Pseudomonadati</taxon>
        <taxon>Pseudomonadota</taxon>
        <taxon>Alphaproteobacteria</taxon>
        <taxon>Rhodospirillales</taxon>
        <taxon>Magnetospirillaceae</taxon>
        <taxon>Paramagnetospirillum</taxon>
    </lineage>
</organism>
<dbReference type="OrthoDB" id="9790967at2"/>
<dbReference type="Gene3D" id="3.90.226.10">
    <property type="entry name" value="2-enoyl-CoA Hydratase, Chain A, domain 1"/>
    <property type="match status" value="1"/>
</dbReference>
<feature type="domain" description="Enoyl-CoA hydratase/isomerase" evidence="4">
    <location>
        <begin position="15"/>
        <end position="342"/>
    </location>
</feature>
<proteinExistence type="predicted"/>
<keyword evidence="6" id="KW-1185">Reference proteome</keyword>
<dbReference type="Pfam" id="PF16113">
    <property type="entry name" value="ECH_2"/>
    <property type="match status" value="1"/>
</dbReference>
<dbReference type="SUPFAM" id="SSF52096">
    <property type="entry name" value="ClpP/crotonase"/>
    <property type="match status" value="1"/>
</dbReference>
<dbReference type="GO" id="GO:0006574">
    <property type="term" value="P:L-valine catabolic process"/>
    <property type="evidence" value="ECO:0007669"/>
    <property type="project" value="TreeGrafter"/>
</dbReference>
<dbReference type="InterPro" id="IPR029045">
    <property type="entry name" value="ClpP/crotonase-like_dom_sf"/>
</dbReference>
<dbReference type="RefSeq" id="WP_112143229.1">
    <property type="nucleotide sequence ID" value="NZ_PGTO01000004.1"/>
</dbReference>
<protein>
    <recommendedName>
        <fullName evidence="2">3-hydroxyisobutyryl-CoA hydrolase</fullName>
        <ecNumber evidence="2">3.1.2.4</ecNumber>
    </recommendedName>
</protein>
<keyword evidence="3" id="KW-0378">Hydrolase</keyword>
<dbReference type="CDD" id="cd06558">
    <property type="entry name" value="crotonase-like"/>
    <property type="match status" value="1"/>
</dbReference>
<evidence type="ECO:0000256" key="1">
    <source>
        <dbReference type="ARBA" id="ARBA00001709"/>
    </source>
</evidence>
<evidence type="ECO:0000259" key="4">
    <source>
        <dbReference type="Pfam" id="PF16113"/>
    </source>
</evidence>
<comment type="caution">
    <text evidence="5">The sequence shown here is derived from an EMBL/GenBank/DDBJ whole genome shotgun (WGS) entry which is preliminary data.</text>
</comment>
<dbReference type="GO" id="GO:0003860">
    <property type="term" value="F:3-hydroxyisobutyryl-CoA hydrolase activity"/>
    <property type="evidence" value="ECO:0007669"/>
    <property type="project" value="UniProtKB-EC"/>
</dbReference>
<dbReference type="Proteomes" id="UP000251075">
    <property type="component" value="Unassembled WGS sequence"/>
</dbReference>
<evidence type="ECO:0000256" key="3">
    <source>
        <dbReference type="ARBA" id="ARBA00022801"/>
    </source>
</evidence>
<dbReference type="NCBIfam" id="NF004127">
    <property type="entry name" value="PRK05617.1"/>
    <property type="match status" value="1"/>
</dbReference>
<sequence>MSGSETIFSKDGGLGRVRLNRPKVLNALSAAQYHALTETLTTWEDDDSVALVLVEGEGERAFCAGGDIRMVWEAQARGDHDFNRQIFRTEYRLNRRIHHYPKPYIAILDGIVMGGGAGISINGKWRIATERTQFAMPETGIGFFPDVGATSFLGRCPGALGLYLGLTGARLGPADCVAAGLATHFVPQAELDAMTAKFLVAAASSDSGGAAEDVLRRFHRDPGPGPMALRAAEVDRCFGRGTLGDILAALRSEKSDWAWDTVEDLSSRSPTSLAVTFRQLTEGRGLAFDDAIRREFRLACRFLAGRDLFEGIRAQVIHKDRRPNWSPASLSEVDEIAVDGYFASLGGDELPLP</sequence>
<dbReference type="EC" id="3.1.2.4" evidence="2"/>
<accession>A0A364P060</accession>